<gene>
    <name evidence="2" type="ORF">SAMN04489712_120146</name>
</gene>
<dbReference type="SUPFAM" id="SSF54593">
    <property type="entry name" value="Glyoxalase/Bleomycin resistance protein/Dihydroxybiphenyl dioxygenase"/>
    <property type="match status" value="1"/>
</dbReference>
<dbReference type="Gene3D" id="3.30.720.120">
    <property type="match status" value="1"/>
</dbReference>
<dbReference type="Proteomes" id="UP000236723">
    <property type="component" value="Unassembled WGS sequence"/>
</dbReference>
<evidence type="ECO:0000313" key="2">
    <source>
        <dbReference type="EMBL" id="SEG87505.1"/>
    </source>
</evidence>
<accession>A0A1H6DSB9</accession>
<reference evidence="3" key="1">
    <citation type="submission" date="2016-10" db="EMBL/GenBank/DDBJ databases">
        <authorList>
            <person name="Varghese N."/>
            <person name="Submissions S."/>
        </authorList>
    </citation>
    <scope>NUCLEOTIDE SEQUENCE [LARGE SCALE GENOMIC DNA]</scope>
    <source>
        <strain evidence="3">DSM 43163</strain>
    </source>
</reference>
<keyword evidence="3" id="KW-1185">Reference proteome</keyword>
<evidence type="ECO:0000313" key="3">
    <source>
        <dbReference type="Proteomes" id="UP000236723"/>
    </source>
</evidence>
<dbReference type="AlphaFoldDB" id="A0A1H6DSB9"/>
<dbReference type="PROSITE" id="PS51819">
    <property type="entry name" value="VOC"/>
    <property type="match status" value="1"/>
</dbReference>
<dbReference type="InterPro" id="IPR004360">
    <property type="entry name" value="Glyas_Fos-R_dOase_dom"/>
</dbReference>
<feature type="domain" description="VOC" evidence="1">
    <location>
        <begin position="18"/>
        <end position="141"/>
    </location>
</feature>
<sequence length="144" mass="15367">MPGDRCVPTVARMEIPEHYQYAVIPHVMVDGAAEAIEFYAKAFGATELFRLDGDEGRIVHAEISVQGSTLMLGDADTPFSPPGEGGASVVLHVYVPDVDTLTTQAVAAGAELLSPPADMPYGARQSMLRDPFGHVWIFLTPIAA</sequence>
<dbReference type="CDD" id="cd07246">
    <property type="entry name" value="VOC_like"/>
    <property type="match status" value="1"/>
</dbReference>
<dbReference type="EMBL" id="FNVO01000020">
    <property type="protein sequence ID" value="SEG87505.1"/>
    <property type="molecule type" value="Genomic_DNA"/>
</dbReference>
<evidence type="ECO:0000259" key="1">
    <source>
        <dbReference type="PROSITE" id="PS51819"/>
    </source>
</evidence>
<name>A0A1H6DSB9_9ACTN</name>
<dbReference type="Gene3D" id="3.30.720.110">
    <property type="match status" value="1"/>
</dbReference>
<protein>
    <submittedName>
        <fullName evidence="2">PhnB protein</fullName>
    </submittedName>
</protein>
<dbReference type="InterPro" id="IPR037523">
    <property type="entry name" value="VOC_core"/>
</dbReference>
<organism evidence="2 3">
    <name type="scientific">Thermomonospora echinospora</name>
    <dbReference type="NCBI Taxonomy" id="1992"/>
    <lineage>
        <taxon>Bacteria</taxon>
        <taxon>Bacillati</taxon>
        <taxon>Actinomycetota</taxon>
        <taxon>Actinomycetes</taxon>
        <taxon>Streptosporangiales</taxon>
        <taxon>Thermomonosporaceae</taxon>
        <taxon>Thermomonospora</taxon>
    </lineage>
</organism>
<dbReference type="InterPro" id="IPR029068">
    <property type="entry name" value="Glyas_Bleomycin-R_OHBP_Dase"/>
</dbReference>
<dbReference type="PANTHER" id="PTHR34109:SF1">
    <property type="entry name" value="VOC DOMAIN-CONTAINING PROTEIN"/>
    <property type="match status" value="1"/>
</dbReference>
<dbReference type="Pfam" id="PF00903">
    <property type="entry name" value="Glyoxalase"/>
    <property type="match status" value="1"/>
</dbReference>
<proteinExistence type="predicted"/>
<dbReference type="PANTHER" id="PTHR34109">
    <property type="entry name" value="BNAUNNG04460D PROTEIN-RELATED"/>
    <property type="match status" value="1"/>
</dbReference>